<dbReference type="PANTHER" id="PTHR38116:SF1">
    <property type="entry name" value="BZIP DOMAIN-CONTAINING PROTEIN"/>
    <property type="match status" value="1"/>
</dbReference>
<protein>
    <recommendedName>
        <fullName evidence="3">BZIP domain-containing protein</fullName>
    </recommendedName>
</protein>
<dbReference type="PANTHER" id="PTHR38116">
    <property type="entry name" value="CHROMOSOME 7, WHOLE GENOME SHOTGUN SEQUENCE"/>
    <property type="match status" value="1"/>
</dbReference>
<evidence type="ECO:0008006" key="3">
    <source>
        <dbReference type="Google" id="ProtNLM"/>
    </source>
</evidence>
<dbReference type="AlphaFoldDB" id="A0A7D8V1X0"/>
<keyword evidence="2" id="KW-1185">Reference proteome</keyword>
<dbReference type="EMBL" id="QGMG01000004">
    <property type="protein sequence ID" value="TVY59386.1"/>
    <property type="molecule type" value="Genomic_DNA"/>
</dbReference>
<organism evidence="1 2">
    <name type="scientific">Lachnellula cervina</name>
    <dbReference type="NCBI Taxonomy" id="1316786"/>
    <lineage>
        <taxon>Eukaryota</taxon>
        <taxon>Fungi</taxon>
        <taxon>Dikarya</taxon>
        <taxon>Ascomycota</taxon>
        <taxon>Pezizomycotina</taxon>
        <taxon>Leotiomycetes</taxon>
        <taxon>Helotiales</taxon>
        <taxon>Lachnaceae</taxon>
        <taxon>Lachnellula</taxon>
    </lineage>
</organism>
<sequence length="341" mass="38458">MAGNRLEVQIILAPKGQLVEAINREDDWTGLTDPASRRKRQNRLHQRAWRRRKALQTATSIPSNHVWLLDHQKIPNRDAEGSEEFAFYQEPQLSSNVGPDCQIGSGYNTYLAGPFIDSSFFGSSRNAESNFHLIGLKNLNQKPTASKLIPPLLPYLDSESFTWDFDARSTRFTTPLSADQRLITLSQYNVLRATLTNMKIMSLLHTLPAECGAAFSIATLPAPDNIPISLQPTPLQRAVPHGTWIDCLPIGAMRDNLILNSGKFDPDELCCDLVGGLYEGFDDVQLRGILVWNDPWSSDGWEVTEGFAKKWSFLLKGCSELMESTNRYRESRYEERLIVEV</sequence>
<dbReference type="InterPro" id="IPR021833">
    <property type="entry name" value="DUF3425"/>
</dbReference>
<reference evidence="1 2" key="1">
    <citation type="submission" date="2018-05" db="EMBL/GenBank/DDBJ databases">
        <title>Whole genome sequencing for identification of molecular markers to develop diagnostic detection tools for the regulated plant pathogen Lachnellula willkommii.</title>
        <authorList>
            <person name="Giroux E."/>
            <person name="Bilodeau G."/>
        </authorList>
    </citation>
    <scope>NUCLEOTIDE SEQUENCE [LARGE SCALE GENOMIC DNA]</scope>
    <source>
        <strain evidence="1 2">CBS 625.97</strain>
    </source>
</reference>
<gene>
    <name evidence="1" type="ORF">LCER1_G000258</name>
</gene>
<name>A0A7D8V1X0_9HELO</name>
<dbReference type="CDD" id="cd14688">
    <property type="entry name" value="bZIP_YAP"/>
    <property type="match status" value="1"/>
</dbReference>
<dbReference type="Proteomes" id="UP000481288">
    <property type="component" value="Unassembled WGS sequence"/>
</dbReference>
<comment type="caution">
    <text evidence="1">The sequence shown here is derived from an EMBL/GenBank/DDBJ whole genome shotgun (WGS) entry which is preliminary data.</text>
</comment>
<evidence type="ECO:0000313" key="1">
    <source>
        <dbReference type="EMBL" id="TVY59386.1"/>
    </source>
</evidence>
<evidence type="ECO:0000313" key="2">
    <source>
        <dbReference type="Proteomes" id="UP000481288"/>
    </source>
</evidence>
<dbReference type="Pfam" id="PF11905">
    <property type="entry name" value="DUF3425"/>
    <property type="match status" value="1"/>
</dbReference>
<dbReference type="OrthoDB" id="2245989at2759"/>
<accession>A0A7D8V1X0</accession>
<proteinExistence type="predicted"/>